<dbReference type="Proteomes" id="UP000321363">
    <property type="component" value="Unassembled WGS sequence"/>
</dbReference>
<keyword evidence="6" id="KW-0482">Metalloprotease</keyword>
<dbReference type="SUPFAM" id="SSF53187">
    <property type="entry name" value="Zn-dependent exopeptidases"/>
    <property type="match status" value="1"/>
</dbReference>
<dbReference type="PANTHER" id="PTHR11705:SF143">
    <property type="entry name" value="SLL0236 PROTEIN"/>
    <property type="match status" value="1"/>
</dbReference>
<keyword evidence="3" id="KW-0645">Protease</keyword>
<dbReference type="Gene3D" id="3.40.630.10">
    <property type="entry name" value="Zn peptidases"/>
    <property type="match status" value="1"/>
</dbReference>
<evidence type="ECO:0000313" key="10">
    <source>
        <dbReference type="Proteomes" id="UP000321363"/>
    </source>
</evidence>
<feature type="domain" description="Peptidase M14" evidence="8">
    <location>
        <begin position="633"/>
        <end position="927"/>
    </location>
</feature>
<evidence type="ECO:0000256" key="2">
    <source>
        <dbReference type="ARBA" id="ARBA00005988"/>
    </source>
</evidence>
<dbReference type="EMBL" id="VOQF01000005">
    <property type="protein sequence ID" value="TXC90954.1"/>
    <property type="molecule type" value="Genomic_DNA"/>
</dbReference>
<feature type="active site" description="Proton donor/acceptor" evidence="7">
    <location>
        <position position="894"/>
    </location>
</feature>
<evidence type="ECO:0000256" key="7">
    <source>
        <dbReference type="PROSITE-ProRule" id="PRU01379"/>
    </source>
</evidence>
<evidence type="ECO:0000256" key="6">
    <source>
        <dbReference type="ARBA" id="ARBA00023049"/>
    </source>
</evidence>
<proteinExistence type="inferred from homology"/>
<accession>A0A5C6W551</accession>
<comment type="cofactor">
    <cofactor evidence="1">
        <name>Zn(2+)</name>
        <dbReference type="ChEBI" id="CHEBI:29105"/>
    </cofactor>
</comment>
<dbReference type="SMART" id="SM00631">
    <property type="entry name" value="Zn_pept"/>
    <property type="match status" value="1"/>
</dbReference>
<evidence type="ECO:0000259" key="8">
    <source>
        <dbReference type="PROSITE" id="PS52035"/>
    </source>
</evidence>
<sequence length="934" mass="105670">MSKILVRLLICILLLSSSITGIPLHLASAQENIDKERSPVFITLRDDTPIISEQNIKIGEISKGATVYGFQLETEIYIDWFGNLVKIDSDYVEKVDNGIEEIPVQDQSENMVIAEEPFLVIDDDGVQIAKVNVGSSFQYVEQFDSYFSSVLFNKKVSLYRADDKIEKVDNAEVIVPESTKPNDNEHKKVSVSSQVTFKKSDPYFKVTNSEVPVYIKDSGKLKQVAILQKGHVFERSNDHTSWHEITLGGKTAFVHKEGTTPYLGAAVNNRVGTNKFLNQHITFKVNTAVYDNSTGRNVHFGTVNKDLRIPVLREYTNWYAIDLSGRIGYIQKKNVNAEFSSSIKYFEVLTNDVVGYKKVNGGLVEVTKLMNGQVYPRVNDYTSWHEIKYGNGTIFVKKEGTRPASEDMIENENNKYKNSPFFVTLTNNTFVYDNSSSSLVKFGELYKGNKYPIISDHGKWIKIDLSSRIGYIKKSDTSIEFSEDIHYFTSTIANVPVYDNSSGQLEIVGYLRSGEVYHRTKDYTSWHEIQFNDKLAYVAKDLTIPVTSQSYRNPSNKYSSVGSFKTTKLTAIYHYVGRDLVPFATIGKNNQYSYVEDRGSYIKVNFADRYGYVKKSDVVINLPVAKDLVNPRVVYSYEQMQADINEIVSVYPDLAKKEIIGKSVDGRNIYAVKIGKGHTEILLNASHHAREYLTTNIVMEMMDQYTQGYVKNTKIDGYNIKSILDKASIWFVPMVNPDGVTLVQKGHKSTKNPSQVLAINGGKTDFSAWKANVRGVDLNRQYPAGWNYIVSDPGRPAPQNYKGPKPLSEPEARAMYDFTNSKDFKTSVSYHSSGEIIYWHFKQGQERTNRDREIGEMIQDKTGYALVTPKSNPSGGGFTDWFISAHLKPGYTPEISPYVGPRPVPIKSFDSIWSENKTIGIMLADEAYKNRNNR</sequence>
<comment type="similarity">
    <text evidence="2 7">Belongs to the peptidase M14 family.</text>
</comment>
<dbReference type="OrthoDB" id="9802862at2"/>
<dbReference type="GO" id="GO:0008270">
    <property type="term" value="F:zinc ion binding"/>
    <property type="evidence" value="ECO:0007669"/>
    <property type="project" value="InterPro"/>
</dbReference>
<name>A0A5C6W551_9BACI</name>
<comment type="caution">
    <text evidence="9">The sequence shown here is derived from an EMBL/GenBank/DDBJ whole genome shotgun (WGS) entry which is preliminary data.</text>
</comment>
<evidence type="ECO:0000256" key="5">
    <source>
        <dbReference type="ARBA" id="ARBA00022833"/>
    </source>
</evidence>
<dbReference type="GO" id="GO:0005615">
    <property type="term" value="C:extracellular space"/>
    <property type="evidence" value="ECO:0007669"/>
    <property type="project" value="TreeGrafter"/>
</dbReference>
<dbReference type="PRINTS" id="PR00765">
    <property type="entry name" value="CRBOXYPTASEA"/>
</dbReference>
<dbReference type="InterPro" id="IPR034274">
    <property type="entry name" value="ENP1_M14_CPD"/>
</dbReference>
<dbReference type="PANTHER" id="PTHR11705">
    <property type="entry name" value="PROTEASE FAMILY M14 CARBOXYPEPTIDASE A,B"/>
    <property type="match status" value="1"/>
</dbReference>
<dbReference type="CDD" id="cd06229">
    <property type="entry name" value="M14_Endopeptidase_I"/>
    <property type="match status" value="1"/>
</dbReference>
<keyword evidence="4" id="KW-0378">Hydrolase</keyword>
<dbReference type="PROSITE" id="PS52035">
    <property type="entry name" value="PEPTIDASE_M14"/>
    <property type="match status" value="1"/>
</dbReference>
<dbReference type="GO" id="GO:0004181">
    <property type="term" value="F:metallocarboxypeptidase activity"/>
    <property type="evidence" value="ECO:0007669"/>
    <property type="project" value="InterPro"/>
</dbReference>
<organism evidence="9 10">
    <name type="scientific">Metabacillus litoralis</name>
    <dbReference type="NCBI Taxonomy" id="152268"/>
    <lineage>
        <taxon>Bacteria</taxon>
        <taxon>Bacillati</taxon>
        <taxon>Bacillota</taxon>
        <taxon>Bacilli</taxon>
        <taxon>Bacillales</taxon>
        <taxon>Bacillaceae</taxon>
        <taxon>Metabacillus</taxon>
    </lineage>
</organism>
<evidence type="ECO:0000313" key="9">
    <source>
        <dbReference type="EMBL" id="TXC90954.1"/>
    </source>
</evidence>
<keyword evidence="5" id="KW-0862">Zinc</keyword>
<keyword evidence="10" id="KW-1185">Reference proteome</keyword>
<dbReference type="RefSeq" id="WP_146947575.1">
    <property type="nucleotide sequence ID" value="NZ_VOQF01000005.1"/>
</dbReference>
<dbReference type="Pfam" id="PF00246">
    <property type="entry name" value="Peptidase_M14"/>
    <property type="match status" value="1"/>
</dbReference>
<gene>
    <name evidence="9" type="ORF">FS935_08585</name>
</gene>
<protein>
    <recommendedName>
        <fullName evidence="8">Peptidase M14 domain-containing protein</fullName>
    </recommendedName>
</protein>
<dbReference type="GO" id="GO:0006508">
    <property type="term" value="P:proteolysis"/>
    <property type="evidence" value="ECO:0007669"/>
    <property type="project" value="UniProtKB-KW"/>
</dbReference>
<evidence type="ECO:0000256" key="3">
    <source>
        <dbReference type="ARBA" id="ARBA00022670"/>
    </source>
</evidence>
<evidence type="ECO:0000256" key="1">
    <source>
        <dbReference type="ARBA" id="ARBA00001947"/>
    </source>
</evidence>
<dbReference type="InterPro" id="IPR000834">
    <property type="entry name" value="Peptidase_M14"/>
</dbReference>
<dbReference type="AlphaFoldDB" id="A0A5C6W551"/>
<reference evidence="9 10" key="1">
    <citation type="journal article" date="2005" name="Int. J. Syst. Evol. Microbiol.">
        <title>Bacillus litoralis sp. nov., isolated from a tidal flat of the Yellow Sea in Korea.</title>
        <authorList>
            <person name="Yoon J.H."/>
            <person name="Oh T.K."/>
        </authorList>
    </citation>
    <scope>NUCLEOTIDE SEQUENCE [LARGE SCALE GENOMIC DNA]</scope>
    <source>
        <strain evidence="9 10">SW-211</strain>
    </source>
</reference>
<evidence type="ECO:0000256" key="4">
    <source>
        <dbReference type="ARBA" id="ARBA00022801"/>
    </source>
</evidence>